<dbReference type="STRING" id="58919.A0A316Z540"/>
<dbReference type="AlphaFoldDB" id="A0A316Z540"/>
<dbReference type="InterPro" id="IPR043129">
    <property type="entry name" value="ATPase_NBD"/>
</dbReference>
<dbReference type="RefSeq" id="XP_025596988.1">
    <property type="nucleotide sequence ID" value="XM_025740304.1"/>
</dbReference>
<dbReference type="CDD" id="cd10170">
    <property type="entry name" value="ASKHA_NBD_HSP70"/>
    <property type="match status" value="1"/>
</dbReference>
<dbReference type="PANTHER" id="PTHR14187">
    <property type="entry name" value="ALPHA KINASE/ELONGATION FACTOR 2 KINASE"/>
    <property type="match status" value="1"/>
</dbReference>
<sequence length="605" mass="65541">MHTAHLAGTTYSGASYCILEPGKKPRIEDCRAYPGQAMLMSVARSAKVPSVVTYDAAGNARFFGAEAEGPDADLVLDEGGAQIRWWKLHLKPAHLHVILAGDSNESTDQLDLDPLPEGVTPEQVCSAFLAYIIRCVGAYIFSRLHNGAEVLQTLGQNTSYIITTPCGWELAQQQVLRQACINAQLIPPERSDAIRFVTEAEASINYCAMSAAGDWLDRPGSHLIVLDAGGGTIDITTYEVTSVWPAIECREVGVSDCIIGGSATVDHRAMLLIQDRLRGTRWDNFEDLRHLRQAFSEGIKQSFARADVEQILLPIGSSSESDANIGLRRGKLIFTGKEIADLFEPSIKATVESIERRVAQCGGAGNGPITVAAVGGFSESEYYRNEVQRRLGPSVQLTKPDESTAKAVASGSLVWLIDGVVSSRVSRLDYGIKCATVYKPEKAAHAARRAQVYSGVDGTQHLSGAFGCVLRKGTSGRDDEEHISPFVLTWIQGVPCTANISLFVYRGEEEHPEVSSAEPLLYRRCMADARAAQFVDEAGFEQLATFIIECVAQRGARSASSRADTCTPSMEPFRPLLKLCKSSDGGEYIRAGAYAAFLLLCPRLG</sequence>
<evidence type="ECO:0008006" key="3">
    <source>
        <dbReference type="Google" id="ProtNLM"/>
    </source>
</evidence>
<gene>
    <name evidence="1" type="ORF">FA09DRAFT_299735</name>
</gene>
<evidence type="ECO:0000313" key="1">
    <source>
        <dbReference type="EMBL" id="PWN96709.1"/>
    </source>
</evidence>
<evidence type="ECO:0000313" key="2">
    <source>
        <dbReference type="Proteomes" id="UP000245946"/>
    </source>
</evidence>
<dbReference type="OrthoDB" id="2963168at2759"/>
<dbReference type="Gene3D" id="3.90.640.10">
    <property type="entry name" value="Actin, Chain A, domain 4"/>
    <property type="match status" value="1"/>
</dbReference>
<dbReference type="SUPFAM" id="SSF53067">
    <property type="entry name" value="Actin-like ATPase domain"/>
    <property type="match status" value="2"/>
</dbReference>
<reference evidence="1 2" key="1">
    <citation type="journal article" date="2018" name="Mol. Biol. Evol.">
        <title>Broad Genomic Sampling Reveals a Smut Pathogenic Ancestry of the Fungal Clade Ustilaginomycotina.</title>
        <authorList>
            <person name="Kijpornyongpan T."/>
            <person name="Mondo S.J."/>
            <person name="Barry K."/>
            <person name="Sandor L."/>
            <person name="Lee J."/>
            <person name="Lipzen A."/>
            <person name="Pangilinan J."/>
            <person name="LaButti K."/>
            <person name="Hainaut M."/>
            <person name="Henrissat B."/>
            <person name="Grigoriev I.V."/>
            <person name="Spatafora J.W."/>
            <person name="Aime M.C."/>
        </authorList>
    </citation>
    <scope>NUCLEOTIDE SEQUENCE [LARGE SCALE GENOMIC DNA]</scope>
    <source>
        <strain evidence="1 2">MCA 4186</strain>
    </source>
</reference>
<organism evidence="1 2">
    <name type="scientific">Tilletiopsis washingtonensis</name>
    <dbReference type="NCBI Taxonomy" id="58919"/>
    <lineage>
        <taxon>Eukaryota</taxon>
        <taxon>Fungi</taxon>
        <taxon>Dikarya</taxon>
        <taxon>Basidiomycota</taxon>
        <taxon>Ustilaginomycotina</taxon>
        <taxon>Exobasidiomycetes</taxon>
        <taxon>Entylomatales</taxon>
        <taxon>Entylomatales incertae sedis</taxon>
        <taxon>Tilletiopsis</taxon>
    </lineage>
</organism>
<dbReference type="Gene3D" id="3.30.420.40">
    <property type="match status" value="2"/>
</dbReference>
<accession>A0A316Z540</accession>
<dbReference type="Proteomes" id="UP000245946">
    <property type="component" value="Unassembled WGS sequence"/>
</dbReference>
<dbReference type="GeneID" id="37267850"/>
<protein>
    <recommendedName>
        <fullName evidence="3">Actin-like ATPase domain-containing protein</fullName>
    </recommendedName>
</protein>
<name>A0A316Z540_9BASI</name>
<keyword evidence="2" id="KW-1185">Reference proteome</keyword>
<dbReference type="PANTHER" id="PTHR14187:SF5">
    <property type="entry name" value="HEAT SHOCK 70 KDA PROTEIN 12A"/>
    <property type="match status" value="1"/>
</dbReference>
<proteinExistence type="predicted"/>
<dbReference type="EMBL" id="KZ819298">
    <property type="protein sequence ID" value="PWN96709.1"/>
    <property type="molecule type" value="Genomic_DNA"/>
</dbReference>